<dbReference type="AlphaFoldDB" id="A0AAW1J726"/>
<organism evidence="2 3">
    <name type="scientific">Saponaria officinalis</name>
    <name type="common">Common soapwort</name>
    <name type="synonym">Lychnis saponaria</name>
    <dbReference type="NCBI Taxonomy" id="3572"/>
    <lineage>
        <taxon>Eukaryota</taxon>
        <taxon>Viridiplantae</taxon>
        <taxon>Streptophyta</taxon>
        <taxon>Embryophyta</taxon>
        <taxon>Tracheophyta</taxon>
        <taxon>Spermatophyta</taxon>
        <taxon>Magnoliopsida</taxon>
        <taxon>eudicotyledons</taxon>
        <taxon>Gunneridae</taxon>
        <taxon>Pentapetalae</taxon>
        <taxon>Caryophyllales</taxon>
        <taxon>Caryophyllaceae</taxon>
        <taxon>Caryophylleae</taxon>
        <taxon>Saponaria</taxon>
    </lineage>
</organism>
<dbReference type="Proteomes" id="UP001443914">
    <property type="component" value="Unassembled WGS sequence"/>
</dbReference>
<evidence type="ECO:0000313" key="3">
    <source>
        <dbReference type="Proteomes" id="UP001443914"/>
    </source>
</evidence>
<protein>
    <recommendedName>
        <fullName evidence="4">SOUL heme-binding protein</fullName>
    </recommendedName>
</protein>
<sequence>MGMVFGRIPVETPKYEVLKSTNEYEIRKFPPSIVAEITYNPSEMKGNDVDGGFTILASYIGAFGNPKNTKTEQIAMTAPVITQTAPKSEKISMTAPVVTKSSGEKEVTMQFILPSKYKSVEEVPKPVDERVVVRAEGEKKYGVVRFNGVAGDEKVSVMVEKLKKGLEKDGYKVVGEYLLARYNPPWTLPMFRTNEVMIPVE</sequence>
<comment type="similarity">
    <text evidence="1">Belongs to the HEBP family.</text>
</comment>
<keyword evidence="3" id="KW-1185">Reference proteome</keyword>
<dbReference type="InterPro" id="IPR006917">
    <property type="entry name" value="SOUL_heme-bd"/>
</dbReference>
<comment type="caution">
    <text evidence="2">The sequence shown here is derived from an EMBL/GenBank/DDBJ whole genome shotgun (WGS) entry which is preliminary data.</text>
</comment>
<name>A0AAW1J726_SAPOF</name>
<accession>A0AAW1J726</accession>
<evidence type="ECO:0008006" key="4">
    <source>
        <dbReference type="Google" id="ProtNLM"/>
    </source>
</evidence>
<dbReference type="Gene3D" id="3.20.80.10">
    <property type="entry name" value="Regulatory factor, effector binding domain"/>
    <property type="match status" value="1"/>
</dbReference>
<dbReference type="InterPro" id="IPR011256">
    <property type="entry name" value="Reg_factor_effector_dom_sf"/>
</dbReference>
<dbReference type="SUPFAM" id="SSF55136">
    <property type="entry name" value="Probable bacterial effector-binding domain"/>
    <property type="match status" value="2"/>
</dbReference>
<dbReference type="PANTHER" id="PTHR11220:SF58">
    <property type="entry name" value="SOUL HEME-BINDING FAMILY PROTEIN"/>
    <property type="match status" value="1"/>
</dbReference>
<dbReference type="Pfam" id="PF04832">
    <property type="entry name" value="SOUL"/>
    <property type="match status" value="1"/>
</dbReference>
<evidence type="ECO:0000313" key="2">
    <source>
        <dbReference type="EMBL" id="KAK9698270.1"/>
    </source>
</evidence>
<dbReference type="EMBL" id="JBDFQZ010000008">
    <property type="protein sequence ID" value="KAK9698270.1"/>
    <property type="molecule type" value="Genomic_DNA"/>
</dbReference>
<proteinExistence type="inferred from homology"/>
<dbReference type="FunFam" id="3.20.80.10:FF:000010">
    <property type="entry name" value="SOUL heme-binding family protein"/>
    <property type="match status" value="1"/>
</dbReference>
<reference evidence="2" key="1">
    <citation type="submission" date="2024-03" db="EMBL/GenBank/DDBJ databases">
        <title>WGS assembly of Saponaria officinalis var. Norfolk2.</title>
        <authorList>
            <person name="Jenkins J."/>
            <person name="Shu S."/>
            <person name="Grimwood J."/>
            <person name="Barry K."/>
            <person name="Goodstein D."/>
            <person name="Schmutz J."/>
            <person name="Leebens-Mack J."/>
            <person name="Osbourn A."/>
        </authorList>
    </citation>
    <scope>NUCLEOTIDE SEQUENCE [LARGE SCALE GENOMIC DNA]</scope>
    <source>
        <strain evidence="2">JIC</strain>
    </source>
</reference>
<dbReference type="PANTHER" id="PTHR11220">
    <property type="entry name" value="HEME-BINDING PROTEIN-RELATED"/>
    <property type="match status" value="1"/>
</dbReference>
<dbReference type="FunFam" id="3.20.80.10:FF:000013">
    <property type="entry name" value="Soul heme-binding family protein"/>
    <property type="match status" value="1"/>
</dbReference>
<evidence type="ECO:0000256" key="1">
    <source>
        <dbReference type="ARBA" id="ARBA00009817"/>
    </source>
</evidence>
<gene>
    <name evidence="2" type="ORF">RND81_08G092700</name>
</gene>